<evidence type="ECO:0000313" key="5">
    <source>
        <dbReference type="Proteomes" id="UP001596492"/>
    </source>
</evidence>
<reference evidence="5" key="1">
    <citation type="journal article" date="2019" name="Int. J. Syst. Evol. Microbiol.">
        <title>The Global Catalogue of Microorganisms (GCM) 10K type strain sequencing project: providing services to taxonomists for standard genome sequencing and annotation.</title>
        <authorList>
            <consortium name="The Broad Institute Genomics Platform"/>
            <consortium name="The Broad Institute Genome Sequencing Center for Infectious Disease"/>
            <person name="Wu L."/>
            <person name="Ma J."/>
        </authorList>
    </citation>
    <scope>NUCLEOTIDE SEQUENCE [LARGE SCALE GENOMIC DNA]</scope>
    <source>
        <strain evidence="5">CCUG 51308</strain>
    </source>
</reference>
<sequence length="211" mass="23160">MASSKDKQSKPPHYALSGWKIKSSQTKYENAWIRMGEYKAVAPTGVDATYGLVSFKNLAVGMLALEADGSTYLVGQHRFALGQYSWEVPEGGGPMNEDPILTAKRELSEEIHMQAREWMTLFTNMHLSNSVTDERAFGYIATGLSPCHAHAADDVEALQIWRLPVGQAVQMVVKGQITDALSLAILLKADHLWRTGQLPENIADAFAAGQI</sequence>
<dbReference type="CDD" id="cd24161">
    <property type="entry name" value="NUDIX_ADPRase_Ndx2"/>
    <property type="match status" value="1"/>
</dbReference>
<feature type="domain" description="Nudix hydrolase" evidence="3">
    <location>
        <begin position="58"/>
        <end position="133"/>
    </location>
</feature>
<organism evidence="4 5">
    <name type="scientific">Hirschia litorea</name>
    <dbReference type="NCBI Taxonomy" id="1199156"/>
    <lineage>
        <taxon>Bacteria</taxon>
        <taxon>Pseudomonadati</taxon>
        <taxon>Pseudomonadota</taxon>
        <taxon>Alphaproteobacteria</taxon>
        <taxon>Hyphomonadales</taxon>
        <taxon>Hyphomonadaceae</taxon>
        <taxon>Hirschia</taxon>
    </lineage>
</organism>
<dbReference type="InterPro" id="IPR020084">
    <property type="entry name" value="NUDIX_hydrolase_CS"/>
</dbReference>
<dbReference type="PROSITE" id="PS00893">
    <property type="entry name" value="NUDIX_BOX"/>
    <property type="match status" value="1"/>
</dbReference>
<dbReference type="InterPro" id="IPR000086">
    <property type="entry name" value="NUDIX_hydrolase_dom"/>
</dbReference>
<accession>A0ABW2ILF6</accession>
<dbReference type="Gene3D" id="3.90.79.10">
    <property type="entry name" value="Nucleoside Triphosphate Pyrophosphohydrolase"/>
    <property type="match status" value="1"/>
</dbReference>
<keyword evidence="5" id="KW-1185">Reference proteome</keyword>
<name>A0ABW2ILF6_9PROT</name>
<comment type="caution">
    <text evidence="4">The sequence shown here is derived from an EMBL/GenBank/DDBJ whole genome shotgun (WGS) entry which is preliminary data.</text>
</comment>
<evidence type="ECO:0000259" key="3">
    <source>
        <dbReference type="Pfam" id="PF00293"/>
    </source>
</evidence>
<evidence type="ECO:0000256" key="2">
    <source>
        <dbReference type="ARBA" id="ARBA00022801"/>
    </source>
</evidence>
<dbReference type="RefSeq" id="WP_382166947.1">
    <property type="nucleotide sequence ID" value="NZ_JBHTBR010000005.1"/>
</dbReference>
<dbReference type="EMBL" id="JBHTBR010000005">
    <property type="protein sequence ID" value="MFC7291703.1"/>
    <property type="molecule type" value="Genomic_DNA"/>
</dbReference>
<comment type="cofactor">
    <cofactor evidence="1">
        <name>Mg(2+)</name>
        <dbReference type="ChEBI" id="CHEBI:18420"/>
    </cofactor>
</comment>
<dbReference type="InterPro" id="IPR015797">
    <property type="entry name" value="NUDIX_hydrolase-like_dom_sf"/>
</dbReference>
<evidence type="ECO:0000313" key="4">
    <source>
        <dbReference type="EMBL" id="MFC7291703.1"/>
    </source>
</evidence>
<keyword evidence="2" id="KW-0378">Hydrolase</keyword>
<gene>
    <name evidence="4" type="ORF">ACFQS8_08765</name>
</gene>
<dbReference type="Proteomes" id="UP001596492">
    <property type="component" value="Unassembled WGS sequence"/>
</dbReference>
<evidence type="ECO:0000256" key="1">
    <source>
        <dbReference type="ARBA" id="ARBA00001946"/>
    </source>
</evidence>
<dbReference type="SUPFAM" id="SSF55811">
    <property type="entry name" value="Nudix"/>
    <property type="match status" value="1"/>
</dbReference>
<dbReference type="Pfam" id="PF00293">
    <property type="entry name" value="NUDIX"/>
    <property type="match status" value="1"/>
</dbReference>
<proteinExistence type="predicted"/>
<protein>
    <submittedName>
        <fullName evidence="4">NUDIX domain-containing protein</fullName>
    </submittedName>
</protein>